<keyword evidence="3" id="KW-0049">Antioxidant</keyword>
<dbReference type="PANTHER" id="PTHR42801:SF7">
    <property type="entry name" value="SLL1159 PROTEIN"/>
    <property type="match status" value="1"/>
</dbReference>
<dbReference type="OrthoDB" id="338622at2759"/>
<dbReference type="InterPro" id="IPR050924">
    <property type="entry name" value="Peroxiredoxin_BCP/PrxQ"/>
</dbReference>
<dbReference type="EC" id="1.11.1.24" evidence="1"/>
<protein>
    <recommendedName>
        <fullName evidence="1">thioredoxin-dependent peroxiredoxin</fullName>
        <ecNumber evidence="1">1.11.1.24</ecNumber>
    </recommendedName>
    <alternativeName>
        <fullName evidence="7">Thioredoxin peroxidase</fullName>
    </alternativeName>
</protein>
<evidence type="ECO:0000256" key="1">
    <source>
        <dbReference type="ARBA" id="ARBA00013017"/>
    </source>
</evidence>
<dbReference type="SUPFAM" id="SSF52833">
    <property type="entry name" value="Thioredoxin-like"/>
    <property type="match status" value="1"/>
</dbReference>
<name>A0A1Y2A1I1_9PLEO</name>
<keyword evidence="2" id="KW-0575">Peroxidase</keyword>
<dbReference type="EMBL" id="MCFA01000018">
    <property type="protein sequence ID" value="ORY16369.1"/>
    <property type="molecule type" value="Genomic_DNA"/>
</dbReference>
<evidence type="ECO:0000259" key="11">
    <source>
        <dbReference type="PROSITE" id="PS51352"/>
    </source>
</evidence>
<feature type="region of interest" description="Disordered" evidence="10">
    <location>
        <begin position="1"/>
        <end position="32"/>
    </location>
</feature>
<dbReference type="InterPro" id="IPR000866">
    <property type="entry name" value="AhpC/TSA"/>
</dbReference>
<dbReference type="CDD" id="cd02970">
    <property type="entry name" value="PRX_like2"/>
    <property type="match status" value="1"/>
</dbReference>
<comment type="catalytic activity">
    <reaction evidence="9">
        <text>a hydroperoxide + [thioredoxin]-dithiol = an alcohol + [thioredoxin]-disulfide + H2O</text>
        <dbReference type="Rhea" id="RHEA:62620"/>
        <dbReference type="Rhea" id="RHEA-COMP:10698"/>
        <dbReference type="Rhea" id="RHEA-COMP:10700"/>
        <dbReference type="ChEBI" id="CHEBI:15377"/>
        <dbReference type="ChEBI" id="CHEBI:29950"/>
        <dbReference type="ChEBI" id="CHEBI:30879"/>
        <dbReference type="ChEBI" id="CHEBI:35924"/>
        <dbReference type="ChEBI" id="CHEBI:50058"/>
        <dbReference type="EC" id="1.11.1.24"/>
    </reaction>
</comment>
<dbReference type="PANTHER" id="PTHR42801">
    <property type="entry name" value="THIOREDOXIN-DEPENDENT PEROXIDE REDUCTASE"/>
    <property type="match status" value="1"/>
</dbReference>
<reference evidence="12 13" key="1">
    <citation type="submission" date="2016-07" db="EMBL/GenBank/DDBJ databases">
        <title>Pervasive Adenine N6-methylation of Active Genes in Fungi.</title>
        <authorList>
            <consortium name="DOE Joint Genome Institute"/>
            <person name="Mondo S.J."/>
            <person name="Dannebaum R.O."/>
            <person name="Kuo R.C."/>
            <person name="Labutti K."/>
            <person name="Haridas S."/>
            <person name="Kuo A."/>
            <person name="Salamov A."/>
            <person name="Ahrendt S.R."/>
            <person name="Lipzen A."/>
            <person name="Sullivan W."/>
            <person name="Andreopoulos W.B."/>
            <person name="Clum A."/>
            <person name="Lindquist E."/>
            <person name="Daum C."/>
            <person name="Ramamoorthy G.K."/>
            <person name="Gryganskyi A."/>
            <person name="Culley D."/>
            <person name="Magnuson J.K."/>
            <person name="James T.Y."/>
            <person name="O'Malley M.A."/>
            <person name="Stajich J.E."/>
            <person name="Spatafora J.W."/>
            <person name="Visel A."/>
            <person name="Grigoriev I.V."/>
        </authorList>
    </citation>
    <scope>NUCLEOTIDE SEQUENCE [LARGE SCALE GENOMIC DNA]</scope>
    <source>
        <strain evidence="12 13">CBS 115471</strain>
    </source>
</reference>
<gene>
    <name evidence="12" type="ORF">BCR34DRAFT_557121</name>
</gene>
<evidence type="ECO:0000256" key="3">
    <source>
        <dbReference type="ARBA" id="ARBA00022862"/>
    </source>
</evidence>
<evidence type="ECO:0000313" key="12">
    <source>
        <dbReference type="EMBL" id="ORY16369.1"/>
    </source>
</evidence>
<evidence type="ECO:0000256" key="6">
    <source>
        <dbReference type="ARBA" id="ARBA00023284"/>
    </source>
</evidence>
<keyword evidence="13" id="KW-1185">Reference proteome</keyword>
<evidence type="ECO:0000256" key="9">
    <source>
        <dbReference type="ARBA" id="ARBA00049091"/>
    </source>
</evidence>
<dbReference type="GO" id="GO:0005737">
    <property type="term" value="C:cytoplasm"/>
    <property type="evidence" value="ECO:0007669"/>
    <property type="project" value="TreeGrafter"/>
</dbReference>
<dbReference type="Proteomes" id="UP000193144">
    <property type="component" value="Unassembled WGS sequence"/>
</dbReference>
<evidence type="ECO:0000256" key="2">
    <source>
        <dbReference type="ARBA" id="ARBA00022559"/>
    </source>
</evidence>
<dbReference type="PROSITE" id="PS51352">
    <property type="entry name" value="THIOREDOXIN_2"/>
    <property type="match status" value="1"/>
</dbReference>
<evidence type="ECO:0000256" key="7">
    <source>
        <dbReference type="ARBA" id="ARBA00032824"/>
    </source>
</evidence>
<accession>A0A1Y2A1I1</accession>
<evidence type="ECO:0000256" key="5">
    <source>
        <dbReference type="ARBA" id="ARBA00023157"/>
    </source>
</evidence>
<dbReference type="InterPro" id="IPR013766">
    <property type="entry name" value="Thioredoxin_domain"/>
</dbReference>
<evidence type="ECO:0000256" key="8">
    <source>
        <dbReference type="ARBA" id="ARBA00038489"/>
    </source>
</evidence>
<dbReference type="Pfam" id="PF00578">
    <property type="entry name" value="AhpC-TSA"/>
    <property type="match status" value="1"/>
</dbReference>
<comment type="caution">
    <text evidence="12">The sequence shown here is derived from an EMBL/GenBank/DDBJ whole genome shotgun (WGS) entry which is preliminary data.</text>
</comment>
<feature type="domain" description="Thioredoxin" evidence="11">
    <location>
        <begin position="46"/>
        <end position="217"/>
    </location>
</feature>
<organism evidence="12 13">
    <name type="scientific">Clohesyomyces aquaticus</name>
    <dbReference type="NCBI Taxonomy" id="1231657"/>
    <lineage>
        <taxon>Eukaryota</taxon>
        <taxon>Fungi</taxon>
        <taxon>Dikarya</taxon>
        <taxon>Ascomycota</taxon>
        <taxon>Pezizomycotina</taxon>
        <taxon>Dothideomycetes</taxon>
        <taxon>Pleosporomycetidae</taxon>
        <taxon>Pleosporales</taxon>
        <taxon>Lindgomycetaceae</taxon>
        <taxon>Clohesyomyces</taxon>
    </lineage>
</organism>
<dbReference type="STRING" id="1231657.A0A1Y2A1I1"/>
<evidence type="ECO:0000256" key="4">
    <source>
        <dbReference type="ARBA" id="ARBA00023002"/>
    </source>
</evidence>
<dbReference type="Gene3D" id="3.40.30.10">
    <property type="entry name" value="Glutaredoxin"/>
    <property type="match status" value="1"/>
</dbReference>
<dbReference type="GO" id="GO:0045454">
    <property type="term" value="P:cell redox homeostasis"/>
    <property type="evidence" value="ECO:0007669"/>
    <property type="project" value="TreeGrafter"/>
</dbReference>
<dbReference type="GO" id="GO:0008379">
    <property type="term" value="F:thioredoxin peroxidase activity"/>
    <property type="evidence" value="ECO:0007669"/>
    <property type="project" value="TreeGrafter"/>
</dbReference>
<evidence type="ECO:0000256" key="10">
    <source>
        <dbReference type="SAM" id="MobiDB-lite"/>
    </source>
</evidence>
<proteinExistence type="inferred from homology"/>
<keyword evidence="5" id="KW-1015">Disulfide bond</keyword>
<dbReference type="InterPro" id="IPR036249">
    <property type="entry name" value="Thioredoxin-like_sf"/>
</dbReference>
<dbReference type="AlphaFoldDB" id="A0A1Y2A1I1"/>
<dbReference type="GO" id="GO:0034599">
    <property type="term" value="P:cellular response to oxidative stress"/>
    <property type="evidence" value="ECO:0007669"/>
    <property type="project" value="TreeGrafter"/>
</dbReference>
<evidence type="ECO:0000313" key="13">
    <source>
        <dbReference type="Proteomes" id="UP000193144"/>
    </source>
</evidence>
<comment type="similarity">
    <text evidence="8">Belongs to the peroxiredoxin family. BCP/PrxQ subfamily.</text>
</comment>
<feature type="compositionally biased region" description="Polar residues" evidence="10">
    <location>
        <begin position="1"/>
        <end position="21"/>
    </location>
</feature>
<sequence length="217" mass="24135">MADSTVHSELQNVLDNFSKNAPEQVRNPINRSREEVIASYDSSKSPKPGSKLPSFKLTNALGSEVSSDDIIAQGPVLITFYRGSWCPFCNIALRGLQKVLPEFEVKGVQLVAISPELPDTSLNTVEKNTLRFEVLSDVGNKFARELGIVWSMPEYLRPIFGNFGHDLAQRNGDDSFEVPLPASILVDKEGTIRNVFLDPDYTRRLEPATALQWVEAL</sequence>
<keyword evidence="6" id="KW-0676">Redox-active center</keyword>
<keyword evidence="4" id="KW-0560">Oxidoreductase</keyword>